<dbReference type="RefSeq" id="WP_097113423.1">
    <property type="nucleotide sequence ID" value="NZ_CP083931.1"/>
</dbReference>
<organism evidence="7 8">
    <name type="scientific">Alysiella filiformis DSM 16848</name>
    <dbReference type="NCBI Taxonomy" id="1120981"/>
    <lineage>
        <taxon>Bacteria</taxon>
        <taxon>Pseudomonadati</taxon>
        <taxon>Pseudomonadota</taxon>
        <taxon>Betaproteobacteria</taxon>
        <taxon>Neisseriales</taxon>
        <taxon>Neisseriaceae</taxon>
        <taxon>Alysiella</taxon>
    </lineage>
</organism>
<evidence type="ECO:0000256" key="1">
    <source>
        <dbReference type="ARBA" id="ARBA00004370"/>
    </source>
</evidence>
<dbReference type="Pfam" id="PF13664">
    <property type="entry name" value="DUF4149"/>
    <property type="match status" value="1"/>
</dbReference>
<evidence type="ECO:0000313" key="8">
    <source>
        <dbReference type="Proteomes" id="UP000219669"/>
    </source>
</evidence>
<evidence type="ECO:0000313" key="7">
    <source>
        <dbReference type="EMBL" id="SOD65610.1"/>
    </source>
</evidence>
<keyword evidence="3 5" id="KW-1133">Transmembrane helix</keyword>
<dbReference type="InterPro" id="IPR025423">
    <property type="entry name" value="TMEM205-like"/>
</dbReference>
<feature type="transmembrane region" description="Helical" evidence="5">
    <location>
        <begin position="39"/>
        <end position="62"/>
    </location>
</feature>
<dbReference type="GO" id="GO:0016020">
    <property type="term" value="C:membrane"/>
    <property type="evidence" value="ECO:0007669"/>
    <property type="project" value="UniProtKB-SubCell"/>
</dbReference>
<sequence length="152" mass="16492">MKRLTALLISLWLGMQIGFGYVVAPILFNVLENQSAGKIAGMLFHVSNGLGLLAWALAFLVCRSTGGYHSWDNHSSGGHTRKWIALLIALLAINEFVFAPIIAALKAGDTHILVTWLGGSFGKWHGISSVLHLVEGLIGFGLCIKLLRLETR</sequence>
<protein>
    <recommendedName>
        <fullName evidence="6">TMEM205-like domain-containing protein</fullName>
    </recommendedName>
</protein>
<evidence type="ECO:0000256" key="5">
    <source>
        <dbReference type="SAM" id="Phobius"/>
    </source>
</evidence>
<feature type="transmembrane region" description="Helical" evidence="5">
    <location>
        <begin position="83"/>
        <end position="105"/>
    </location>
</feature>
<keyword evidence="2 5" id="KW-0812">Transmembrane</keyword>
<name>A0A286E3X5_9NEIS</name>
<feature type="transmembrane region" description="Helical" evidence="5">
    <location>
        <begin position="125"/>
        <end position="147"/>
    </location>
</feature>
<dbReference type="AlphaFoldDB" id="A0A286E3X5"/>
<evidence type="ECO:0000256" key="2">
    <source>
        <dbReference type="ARBA" id="ARBA00022692"/>
    </source>
</evidence>
<evidence type="ECO:0000259" key="6">
    <source>
        <dbReference type="Pfam" id="PF13664"/>
    </source>
</evidence>
<dbReference type="Proteomes" id="UP000219669">
    <property type="component" value="Unassembled WGS sequence"/>
</dbReference>
<feature type="domain" description="TMEM205-like" evidence="6">
    <location>
        <begin position="7"/>
        <end position="108"/>
    </location>
</feature>
<comment type="subcellular location">
    <subcellularLocation>
        <location evidence="1">Membrane</location>
    </subcellularLocation>
</comment>
<reference evidence="7 8" key="1">
    <citation type="submission" date="2017-09" db="EMBL/GenBank/DDBJ databases">
        <authorList>
            <person name="Ehlers B."/>
            <person name="Leendertz F.H."/>
        </authorList>
    </citation>
    <scope>NUCLEOTIDE SEQUENCE [LARGE SCALE GENOMIC DNA]</scope>
    <source>
        <strain evidence="7 8">DSM 16848</strain>
    </source>
</reference>
<dbReference type="OrthoDB" id="5797290at2"/>
<gene>
    <name evidence="7" type="ORF">SAMN02746062_00349</name>
</gene>
<evidence type="ECO:0000256" key="3">
    <source>
        <dbReference type="ARBA" id="ARBA00022989"/>
    </source>
</evidence>
<proteinExistence type="predicted"/>
<keyword evidence="4 5" id="KW-0472">Membrane</keyword>
<accession>A0A286E3X5</accession>
<evidence type="ECO:0000256" key="4">
    <source>
        <dbReference type="ARBA" id="ARBA00023136"/>
    </source>
</evidence>
<dbReference type="EMBL" id="OCNF01000002">
    <property type="protein sequence ID" value="SOD65610.1"/>
    <property type="molecule type" value="Genomic_DNA"/>
</dbReference>
<keyword evidence="8" id="KW-1185">Reference proteome</keyword>